<dbReference type="Proteomes" id="UP000307657">
    <property type="component" value="Unassembled WGS sequence"/>
</dbReference>
<name>A0A4U0F1D7_9FLAO</name>
<comment type="caution">
    <text evidence="1">The sequence shown here is derived from an EMBL/GenBank/DDBJ whole genome shotgun (WGS) entry which is preliminary data.</text>
</comment>
<evidence type="ECO:0008006" key="3">
    <source>
        <dbReference type="Google" id="ProtNLM"/>
    </source>
</evidence>
<dbReference type="EMBL" id="SUPL01000001">
    <property type="protein sequence ID" value="TJY38237.1"/>
    <property type="molecule type" value="Genomic_DNA"/>
</dbReference>
<organism evidence="1 2">
    <name type="scientific">Pontimicrobium aquaticum</name>
    <dbReference type="NCBI Taxonomy" id="2565367"/>
    <lineage>
        <taxon>Bacteria</taxon>
        <taxon>Pseudomonadati</taxon>
        <taxon>Bacteroidota</taxon>
        <taxon>Flavobacteriia</taxon>
        <taxon>Flavobacteriales</taxon>
        <taxon>Flavobacteriaceae</taxon>
        <taxon>Pontimicrobium</taxon>
    </lineage>
</organism>
<proteinExistence type="predicted"/>
<evidence type="ECO:0000313" key="1">
    <source>
        <dbReference type="EMBL" id="TJY38237.1"/>
    </source>
</evidence>
<dbReference type="OrthoDB" id="1163458at2"/>
<reference evidence="1 2" key="1">
    <citation type="submission" date="2019-04" db="EMBL/GenBank/DDBJ databases">
        <title>Lacinutrix sp. nov., isolated from marine water.</title>
        <authorList>
            <person name="Kim W."/>
        </authorList>
    </citation>
    <scope>NUCLEOTIDE SEQUENCE [LARGE SCALE GENOMIC DNA]</scope>
    <source>
        <strain evidence="1 2">CAU 1491</strain>
    </source>
</reference>
<protein>
    <recommendedName>
        <fullName evidence="3">STAS domain-containing protein</fullName>
    </recommendedName>
</protein>
<evidence type="ECO:0000313" key="2">
    <source>
        <dbReference type="Proteomes" id="UP000307657"/>
    </source>
</evidence>
<gene>
    <name evidence="1" type="ORF">E5167_01105</name>
</gene>
<dbReference type="AlphaFoldDB" id="A0A4U0F1D7"/>
<sequence length="68" mass="7681">MFQHTFKNIFSKVDELKINIEGLDSIDRDGVSAITKLHNRAISKNKKLTIIGLGCKELYEHIKTHSAA</sequence>
<accession>A0A4U0F1D7</accession>
<keyword evidence="2" id="KW-1185">Reference proteome</keyword>